<comment type="caution">
    <text evidence="5">The sequence shown here is derived from an EMBL/GenBank/DDBJ whole genome shotgun (WGS) entry which is preliminary data.</text>
</comment>
<keyword evidence="3" id="KW-0560">Oxidoreductase</keyword>
<sequence>MLAMAALSSYVVGCVFLAAMVVVVFKLVTAVRSYKRRRDMYRKFPQDPSHLILGHLLDYPGPDERGLAYQRERTGKYPRSSLAWMLHNPMVIVSHPDTVKGILKTSEPKGERIYNLIRPWVGDGLLTSKGEKWARNRRLLTPAFHFEILKNYVELKNRSADQLLLKFQYASETQKPFRVFANITMFTLDVILKCAMSYETGCQSQGEKHPYVQAVNEMSELMVTRFFQPWFHSDFLYFLTAKGRKFRKNCDYVHKVAEEIIYKRKEKLRKEGLVHVNRSHRRCLDFLDILLTAKDENGNGLTDAEIRDEVDTFLFEGHDTTASAISWALYSIAEHEQIQQRIHEEIDNLMTNKTTSDILWEDLSHLPYLTMVIKEALRLHSPVPFIQRDLTEDTEIDGRMTPAGTMVNIIIYNAHHNPTIWEDSLKFNPDRFLPENVEKRSAYAFVPFSAGPRNCIGQNFAMDEIKIVLARILHRFSIRLDPGHKVEKQESIVMRAQNDIQLMVTDRQS</sequence>
<dbReference type="InterPro" id="IPR050196">
    <property type="entry name" value="Cytochrome_P450_Monoox"/>
</dbReference>
<comment type="cofactor">
    <cofactor evidence="2">
        <name>heme</name>
        <dbReference type="ChEBI" id="CHEBI:30413"/>
    </cofactor>
</comment>
<dbReference type="Gene3D" id="1.10.630.10">
    <property type="entry name" value="Cytochrome P450"/>
    <property type="match status" value="1"/>
</dbReference>
<feature type="binding site" description="axial binding residue" evidence="2">
    <location>
        <position position="455"/>
    </location>
    <ligand>
        <name>heme</name>
        <dbReference type="ChEBI" id="CHEBI:30413"/>
    </ligand>
    <ligandPart>
        <name>Fe</name>
        <dbReference type="ChEBI" id="CHEBI:18248"/>
    </ligandPart>
</feature>
<keyword evidence="6" id="KW-1185">Reference proteome</keyword>
<dbReference type="InterPro" id="IPR001128">
    <property type="entry name" value="Cyt_P450"/>
</dbReference>
<proteinExistence type="inferred from homology"/>
<organism evidence="5 6">
    <name type="scientific">Lymnaea stagnalis</name>
    <name type="common">Great pond snail</name>
    <name type="synonym">Helix stagnalis</name>
    <dbReference type="NCBI Taxonomy" id="6523"/>
    <lineage>
        <taxon>Eukaryota</taxon>
        <taxon>Metazoa</taxon>
        <taxon>Spiralia</taxon>
        <taxon>Lophotrochozoa</taxon>
        <taxon>Mollusca</taxon>
        <taxon>Gastropoda</taxon>
        <taxon>Heterobranchia</taxon>
        <taxon>Euthyneura</taxon>
        <taxon>Panpulmonata</taxon>
        <taxon>Hygrophila</taxon>
        <taxon>Lymnaeoidea</taxon>
        <taxon>Lymnaeidae</taxon>
        <taxon>Lymnaea</taxon>
    </lineage>
</organism>
<dbReference type="Pfam" id="PF00067">
    <property type="entry name" value="p450"/>
    <property type="match status" value="1"/>
</dbReference>
<reference evidence="5 6" key="1">
    <citation type="submission" date="2024-04" db="EMBL/GenBank/DDBJ databases">
        <authorList>
            <consortium name="Genoscope - CEA"/>
            <person name="William W."/>
        </authorList>
    </citation>
    <scope>NUCLEOTIDE SEQUENCE [LARGE SCALE GENOMIC DNA]</scope>
</reference>
<evidence type="ECO:0000256" key="1">
    <source>
        <dbReference type="ARBA" id="ARBA00010617"/>
    </source>
</evidence>
<dbReference type="InterPro" id="IPR017972">
    <property type="entry name" value="Cyt_P450_CS"/>
</dbReference>
<dbReference type="Proteomes" id="UP001497497">
    <property type="component" value="Unassembled WGS sequence"/>
</dbReference>
<feature type="transmembrane region" description="Helical" evidence="4">
    <location>
        <begin position="6"/>
        <end position="28"/>
    </location>
</feature>
<evidence type="ECO:0000256" key="2">
    <source>
        <dbReference type="PIRSR" id="PIRSR602401-1"/>
    </source>
</evidence>
<dbReference type="GO" id="GO:0004497">
    <property type="term" value="F:monooxygenase activity"/>
    <property type="evidence" value="ECO:0007669"/>
    <property type="project" value="UniProtKB-KW"/>
</dbReference>
<evidence type="ECO:0008006" key="7">
    <source>
        <dbReference type="Google" id="ProtNLM"/>
    </source>
</evidence>
<name>A0AAV2IB55_LYMST</name>
<dbReference type="PRINTS" id="PR00463">
    <property type="entry name" value="EP450I"/>
</dbReference>
<dbReference type="CDD" id="cd20659">
    <property type="entry name" value="CYP4B_4F-like"/>
    <property type="match status" value="1"/>
</dbReference>
<keyword evidence="2 3" id="KW-0349">Heme</keyword>
<keyword evidence="4" id="KW-1133">Transmembrane helix</keyword>
<dbReference type="SUPFAM" id="SSF48264">
    <property type="entry name" value="Cytochrome P450"/>
    <property type="match status" value="1"/>
</dbReference>
<dbReference type="InterPro" id="IPR002401">
    <property type="entry name" value="Cyt_P450_E_grp-I"/>
</dbReference>
<evidence type="ECO:0000256" key="4">
    <source>
        <dbReference type="SAM" id="Phobius"/>
    </source>
</evidence>
<comment type="similarity">
    <text evidence="1 3">Belongs to the cytochrome P450 family.</text>
</comment>
<gene>
    <name evidence="5" type="ORF">GSLYS_00017002001</name>
</gene>
<dbReference type="InterPro" id="IPR036396">
    <property type="entry name" value="Cyt_P450_sf"/>
</dbReference>
<keyword evidence="3" id="KW-0503">Monooxygenase</keyword>
<accession>A0AAV2IB55</accession>
<dbReference type="PANTHER" id="PTHR24291:SF201">
    <property type="entry name" value="CYTOCHROME P450, FAMILY 4, SUBFAMILY B, POLYPEPTIDE 7"/>
    <property type="match status" value="1"/>
</dbReference>
<protein>
    <recommendedName>
        <fullName evidence="7">Cytochrome P450</fullName>
    </recommendedName>
</protein>
<keyword evidence="2 3" id="KW-0479">Metal-binding</keyword>
<dbReference type="PRINTS" id="PR00385">
    <property type="entry name" value="P450"/>
</dbReference>
<dbReference type="PANTHER" id="PTHR24291">
    <property type="entry name" value="CYTOCHROME P450 FAMILY 4"/>
    <property type="match status" value="1"/>
</dbReference>
<dbReference type="GO" id="GO:0016705">
    <property type="term" value="F:oxidoreductase activity, acting on paired donors, with incorporation or reduction of molecular oxygen"/>
    <property type="evidence" value="ECO:0007669"/>
    <property type="project" value="InterPro"/>
</dbReference>
<dbReference type="GO" id="GO:0005506">
    <property type="term" value="F:iron ion binding"/>
    <property type="evidence" value="ECO:0007669"/>
    <property type="project" value="InterPro"/>
</dbReference>
<evidence type="ECO:0000313" key="6">
    <source>
        <dbReference type="Proteomes" id="UP001497497"/>
    </source>
</evidence>
<evidence type="ECO:0000256" key="3">
    <source>
        <dbReference type="RuleBase" id="RU000461"/>
    </source>
</evidence>
<dbReference type="AlphaFoldDB" id="A0AAV2IB55"/>
<dbReference type="EMBL" id="CAXITT010000550">
    <property type="protein sequence ID" value="CAL1543468.1"/>
    <property type="molecule type" value="Genomic_DNA"/>
</dbReference>
<keyword evidence="4" id="KW-0472">Membrane</keyword>
<dbReference type="GO" id="GO:0020037">
    <property type="term" value="F:heme binding"/>
    <property type="evidence" value="ECO:0007669"/>
    <property type="project" value="InterPro"/>
</dbReference>
<keyword evidence="4" id="KW-0812">Transmembrane</keyword>
<keyword evidence="2 3" id="KW-0408">Iron</keyword>
<evidence type="ECO:0000313" key="5">
    <source>
        <dbReference type="EMBL" id="CAL1543468.1"/>
    </source>
</evidence>
<dbReference type="PROSITE" id="PS00086">
    <property type="entry name" value="CYTOCHROME_P450"/>
    <property type="match status" value="1"/>
</dbReference>